<sequence>MQSTSYKPEISLSPRERAIAQLVAQGLPNKCIAKNLNISHWTVATYVRRIFIKLGVCSRTAMIALLIQENLLWD</sequence>
<organism evidence="5">
    <name type="scientific">uncultured Microcoleus sp</name>
    <dbReference type="NCBI Taxonomy" id="259945"/>
    <lineage>
        <taxon>Bacteria</taxon>
        <taxon>Bacillati</taxon>
        <taxon>Cyanobacteriota</taxon>
        <taxon>Cyanophyceae</taxon>
        <taxon>Oscillatoriophycideae</taxon>
        <taxon>Oscillatoriales</taxon>
        <taxon>Microcoleaceae</taxon>
        <taxon>Microcoleus</taxon>
        <taxon>environmental samples</taxon>
    </lineage>
</organism>
<dbReference type="InterPro" id="IPR036388">
    <property type="entry name" value="WH-like_DNA-bd_sf"/>
</dbReference>
<dbReference type="PANTHER" id="PTHR44688">
    <property type="entry name" value="DNA-BINDING TRANSCRIPTIONAL ACTIVATOR DEVR_DOSR"/>
    <property type="match status" value="1"/>
</dbReference>
<dbReference type="InterPro" id="IPR000792">
    <property type="entry name" value="Tscrpt_reg_LuxR_C"/>
</dbReference>
<dbReference type="GO" id="GO:0003677">
    <property type="term" value="F:DNA binding"/>
    <property type="evidence" value="ECO:0007669"/>
    <property type="project" value="UniProtKB-KW"/>
</dbReference>
<dbReference type="AlphaFoldDB" id="A0A6J4MVU3"/>
<dbReference type="PROSITE" id="PS50043">
    <property type="entry name" value="HTH_LUXR_2"/>
    <property type="match status" value="1"/>
</dbReference>
<keyword evidence="1" id="KW-0805">Transcription regulation</keyword>
<dbReference type="SMART" id="SM00421">
    <property type="entry name" value="HTH_LUXR"/>
    <property type="match status" value="1"/>
</dbReference>
<dbReference type="Gene3D" id="1.10.10.10">
    <property type="entry name" value="Winged helix-like DNA-binding domain superfamily/Winged helix DNA-binding domain"/>
    <property type="match status" value="1"/>
</dbReference>
<feature type="domain" description="HTH luxR-type" evidence="4">
    <location>
        <begin position="5"/>
        <end position="70"/>
    </location>
</feature>
<keyword evidence="3" id="KW-0804">Transcription</keyword>
<dbReference type="PANTHER" id="PTHR44688:SF16">
    <property type="entry name" value="DNA-BINDING TRANSCRIPTIONAL ACTIVATOR DEVR_DOSR"/>
    <property type="match status" value="1"/>
</dbReference>
<dbReference type="GO" id="GO:0006355">
    <property type="term" value="P:regulation of DNA-templated transcription"/>
    <property type="evidence" value="ECO:0007669"/>
    <property type="project" value="InterPro"/>
</dbReference>
<evidence type="ECO:0000313" key="5">
    <source>
        <dbReference type="EMBL" id="CAA9367994.1"/>
    </source>
</evidence>
<accession>A0A6J4MVU3</accession>
<gene>
    <name evidence="5" type="ORF">AVDCRST_MAG84-4015</name>
</gene>
<dbReference type="CDD" id="cd06170">
    <property type="entry name" value="LuxR_C_like"/>
    <property type="match status" value="1"/>
</dbReference>
<proteinExistence type="predicted"/>
<keyword evidence="2" id="KW-0238">DNA-binding</keyword>
<evidence type="ECO:0000256" key="3">
    <source>
        <dbReference type="ARBA" id="ARBA00023163"/>
    </source>
</evidence>
<name>A0A6J4MVU3_9CYAN</name>
<dbReference type="SUPFAM" id="SSF46894">
    <property type="entry name" value="C-terminal effector domain of the bipartite response regulators"/>
    <property type="match status" value="1"/>
</dbReference>
<evidence type="ECO:0000256" key="1">
    <source>
        <dbReference type="ARBA" id="ARBA00023015"/>
    </source>
</evidence>
<dbReference type="Pfam" id="PF00196">
    <property type="entry name" value="GerE"/>
    <property type="match status" value="1"/>
</dbReference>
<dbReference type="PROSITE" id="PS00622">
    <property type="entry name" value="HTH_LUXR_1"/>
    <property type="match status" value="1"/>
</dbReference>
<dbReference type="InterPro" id="IPR016032">
    <property type="entry name" value="Sig_transdc_resp-reg_C-effctor"/>
</dbReference>
<protein>
    <recommendedName>
        <fullName evidence="4">HTH luxR-type domain-containing protein</fullName>
    </recommendedName>
</protein>
<reference evidence="5" key="1">
    <citation type="submission" date="2020-02" db="EMBL/GenBank/DDBJ databases">
        <authorList>
            <person name="Meier V. D."/>
        </authorList>
    </citation>
    <scope>NUCLEOTIDE SEQUENCE</scope>
    <source>
        <strain evidence="5">AVDCRST_MAG84</strain>
    </source>
</reference>
<dbReference type="EMBL" id="CADCTZ010000826">
    <property type="protein sequence ID" value="CAA9367994.1"/>
    <property type="molecule type" value="Genomic_DNA"/>
</dbReference>
<evidence type="ECO:0000259" key="4">
    <source>
        <dbReference type="PROSITE" id="PS50043"/>
    </source>
</evidence>
<dbReference type="PRINTS" id="PR00038">
    <property type="entry name" value="HTHLUXR"/>
</dbReference>
<evidence type="ECO:0000256" key="2">
    <source>
        <dbReference type="ARBA" id="ARBA00023125"/>
    </source>
</evidence>